<name>A0ABQ9E9S4_TEGGR</name>
<evidence type="ECO:0000313" key="6">
    <source>
        <dbReference type="Proteomes" id="UP001217089"/>
    </source>
</evidence>
<keyword evidence="6" id="KW-1185">Reference proteome</keyword>
<comment type="subcellular location">
    <subcellularLocation>
        <location evidence="1">Secreted</location>
    </subcellularLocation>
</comment>
<dbReference type="SMART" id="SM00209">
    <property type="entry name" value="TSP1"/>
    <property type="match status" value="4"/>
</dbReference>
<dbReference type="InterPro" id="IPR000884">
    <property type="entry name" value="TSP1_rpt"/>
</dbReference>
<dbReference type="InterPro" id="IPR036383">
    <property type="entry name" value="TSP1_rpt_sf"/>
</dbReference>
<dbReference type="Gene3D" id="2.20.100.10">
    <property type="entry name" value="Thrombospondin type-1 (TSP1) repeat"/>
    <property type="match status" value="4"/>
</dbReference>
<protein>
    <recommendedName>
        <fullName evidence="4">GON domain-containing protein</fullName>
    </recommendedName>
</protein>
<accession>A0ABQ9E9S4</accession>
<dbReference type="PROSITE" id="PS51046">
    <property type="entry name" value="GON"/>
    <property type="match status" value="1"/>
</dbReference>
<evidence type="ECO:0000256" key="3">
    <source>
        <dbReference type="ARBA" id="ARBA00022723"/>
    </source>
</evidence>
<feature type="domain" description="GON" evidence="4">
    <location>
        <begin position="248"/>
        <end position="324"/>
    </location>
</feature>
<dbReference type="PANTHER" id="PTHR13723">
    <property type="entry name" value="ADAMTS A DISINTEGRIN AND METALLOPROTEASE WITH THROMBOSPONDIN MOTIFS PROTEASE"/>
    <property type="match status" value="1"/>
</dbReference>
<sequence>MHIFSLQCSVTCGRGEQQRDVVCIDEEGNVRPSAECPGRKPRNHKVCRTGRCPRWRSSHWSKCSVSCGVGVKTREVFCSIKRDRAITADLCMGQRKPREKMTCTRKKCSSYTWMKGEWSECNVTCGPGYQTRIAVCQGVTKEGWKIPGEVPYGCQEEEKPEEKRSCNYGDCGARYHWVVGPWGKCSARCGWGKERRLVICVDVIGRRRSKKRCFGELRPESKQSCYSGPCFANSCQQLKQQTSIRHDDTYSLLVQGRLLQGRFSINLSGTGLVVSKNTTWTLHGRNVSKRIEYLQDGALVRGLCGGYCGVCSPDIFTGLQLEIKH</sequence>
<dbReference type="EMBL" id="JARBDR010000918">
    <property type="protein sequence ID" value="KAJ8302103.1"/>
    <property type="molecule type" value="Genomic_DNA"/>
</dbReference>
<evidence type="ECO:0000313" key="5">
    <source>
        <dbReference type="EMBL" id="KAJ8302103.1"/>
    </source>
</evidence>
<organism evidence="5 6">
    <name type="scientific">Tegillarca granosa</name>
    <name type="common">Malaysian cockle</name>
    <name type="synonym">Anadara granosa</name>
    <dbReference type="NCBI Taxonomy" id="220873"/>
    <lineage>
        <taxon>Eukaryota</taxon>
        <taxon>Metazoa</taxon>
        <taxon>Spiralia</taxon>
        <taxon>Lophotrochozoa</taxon>
        <taxon>Mollusca</taxon>
        <taxon>Bivalvia</taxon>
        <taxon>Autobranchia</taxon>
        <taxon>Pteriomorphia</taxon>
        <taxon>Arcoida</taxon>
        <taxon>Arcoidea</taxon>
        <taxon>Arcidae</taxon>
        <taxon>Tegillarca</taxon>
    </lineage>
</organism>
<dbReference type="PROSITE" id="PS50092">
    <property type="entry name" value="TSP1"/>
    <property type="match status" value="4"/>
</dbReference>
<keyword evidence="2" id="KW-0964">Secreted</keyword>
<dbReference type="InterPro" id="IPR050439">
    <property type="entry name" value="ADAMTS_ADAMTS-like"/>
</dbReference>
<dbReference type="Pfam" id="PF08685">
    <property type="entry name" value="GON"/>
    <property type="match status" value="1"/>
</dbReference>
<dbReference type="Pfam" id="PF19030">
    <property type="entry name" value="TSP1_ADAMTS"/>
    <property type="match status" value="4"/>
</dbReference>
<evidence type="ECO:0000256" key="2">
    <source>
        <dbReference type="ARBA" id="ARBA00022525"/>
    </source>
</evidence>
<dbReference type="InterPro" id="IPR012314">
    <property type="entry name" value="Pept_M12B_GON-ADAMTSs"/>
</dbReference>
<evidence type="ECO:0000256" key="1">
    <source>
        <dbReference type="ARBA" id="ARBA00004613"/>
    </source>
</evidence>
<proteinExistence type="predicted"/>
<comment type="caution">
    <text evidence="5">The sequence shown here is derived from an EMBL/GenBank/DDBJ whole genome shotgun (WGS) entry which is preliminary data.</text>
</comment>
<keyword evidence="3" id="KW-0479">Metal-binding</keyword>
<dbReference type="SUPFAM" id="SSF82895">
    <property type="entry name" value="TSP-1 type 1 repeat"/>
    <property type="match status" value="4"/>
</dbReference>
<reference evidence="5 6" key="1">
    <citation type="submission" date="2022-12" db="EMBL/GenBank/DDBJ databases">
        <title>Chromosome-level genome of Tegillarca granosa.</title>
        <authorList>
            <person name="Kim J."/>
        </authorList>
    </citation>
    <scope>NUCLEOTIDE SEQUENCE [LARGE SCALE GENOMIC DNA]</scope>
    <source>
        <strain evidence="5">Teg-2019</strain>
        <tissue evidence="5">Adductor muscle</tissue>
    </source>
</reference>
<evidence type="ECO:0000259" key="4">
    <source>
        <dbReference type="PROSITE" id="PS51046"/>
    </source>
</evidence>
<gene>
    <name evidence="5" type="ORF">KUTeg_021090</name>
</gene>
<dbReference type="Proteomes" id="UP001217089">
    <property type="component" value="Unassembled WGS sequence"/>
</dbReference>